<sequence length="343" mass="36051">MSTEDRYRRLLGLLPAWYRERYGDEMVDVYLAGHREQDARPGAGEVAATARLAVTTRLRAAGRPSRATLWLVALVAASLMAARASSTLWSMVDSYLSTPATWSLGADGHLVETSASFAGGSPFEFGLYDLLWVAVLVLLLVGVRRAALVVALPVAVLDVSAGLGPLVGRDARSLPLDATLTDARAVVLPMVVIAALVLARSAAGALPRVRERVVAAGLTVGAVGATAYGPFLLLTEDTTLRPWSFWAMLALVLPVAGVVVLLMSRWLDPAWPAALLTLAVVALVAGPLPAGQVTTLRFVESIALGMSCAAAAAVLAAVAWFLSAGRYVPEHVGETPLRREIAA</sequence>
<protein>
    <submittedName>
        <fullName evidence="2">Uncharacterized protein</fullName>
    </submittedName>
</protein>
<feature type="transmembrane region" description="Helical" evidence="1">
    <location>
        <begin position="213"/>
        <end position="231"/>
    </location>
</feature>
<evidence type="ECO:0000256" key="1">
    <source>
        <dbReference type="SAM" id="Phobius"/>
    </source>
</evidence>
<comment type="caution">
    <text evidence="2">The sequence shown here is derived from an EMBL/GenBank/DDBJ whole genome shotgun (WGS) entry which is preliminary data.</text>
</comment>
<dbReference type="RefSeq" id="WP_133828825.1">
    <property type="nucleotide sequence ID" value="NZ_BAABHR010000064.1"/>
</dbReference>
<feature type="transmembrane region" description="Helical" evidence="1">
    <location>
        <begin position="67"/>
        <end position="89"/>
    </location>
</feature>
<accession>A0A4R6V1I7</accession>
<keyword evidence="1" id="KW-1133">Transmembrane helix</keyword>
<reference evidence="2 3" key="1">
    <citation type="submission" date="2019-03" db="EMBL/GenBank/DDBJ databases">
        <title>Genomic Encyclopedia of Type Strains, Phase IV (KMG-IV): sequencing the most valuable type-strain genomes for metagenomic binning, comparative biology and taxonomic classification.</title>
        <authorList>
            <person name="Goeker M."/>
        </authorList>
    </citation>
    <scope>NUCLEOTIDE SEQUENCE [LARGE SCALE GENOMIC DNA]</scope>
    <source>
        <strain evidence="2 3">DSM 45775</strain>
    </source>
</reference>
<feature type="transmembrane region" description="Helical" evidence="1">
    <location>
        <begin position="187"/>
        <end position="206"/>
    </location>
</feature>
<dbReference type="AlphaFoldDB" id="A0A4R6V1I7"/>
<feature type="transmembrane region" description="Helical" evidence="1">
    <location>
        <begin position="125"/>
        <end position="141"/>
    </location>
</feature>
<dbReference type="Proteomes" id="UP000295705">
    <property type="component" value="Unassembled WGS sequence"/>
</dbReference>
<proteinExistence type="predicted"/>
<evidence type="ECO:0000313" key="3">
    <source>
        <dbReference type="Proteomes" id="UP000295705"/>
    </source>
</evidence>
<keyword evidence="3" id="KW-1185">Reference proteome</keyword>
<gene>
    <name evidence="2" type="ORF">EV188_108236</name>
</gene>
<keyword evidence="1" id="KW-0812">Transmembrane</keyword>
<feature type="transmembrane region" description="Helical" evidence="1">
    <location>
        <begin position="302"/>
        <end position="322"/>
    </location>
</feature>
<evidence type="ECO:0000313" key="2">
    <source>
        <dbReference type="EMBL" id="TDQ51875.1"/>
    </source>
</evidence>
<name>A0A4R6V1I7_9PSEU</name>
<feature type="transmembrane region" description="Helical" evidence="1">
    <location>
        <begin position="270"/>
        <end position="290"/>
    </location>
</feature>
<feature type="transmembrane region" description="Helical" evidence="1">
    <location>
        <begin position="148"/>
        <end position="167"/>
    </location>
</feature>
<organism evidence="2 3">
    <name type="scientific">Actinomycetospora succinea</name>
    <dbReference type="NCBI Taxonomy" id="663603"/>
    <lineage>
        <taxon>Bacteria</taxon>
        <taxon>Bacillati</taxon>
        <taxon>Actinomycetota</taxon>
        <taxon>Actinomycetes</taxon>
        <taxon>Pseudonocardiales</taxon>
        <taxon>Pseudonocardiaceae</taxon>
        <taxon>Actinomycetospora</taxon>
    </lineage>
</organism>
<keyword evidence="1" id="KW-0472">Membrane</keyword>
<feature type="transmembrane region" description="Helical" evidence="1">
    <location>
        <begin position="243"/>
        <end position="263"/>
    </location>
</feature>
<dbReference type="EMBL" id="SNYO01000008">
    <property type="protein sequence ID" value="TDQ51875.1"/>
    <property type="molecule type" value="Genomic_DNA"/>
</dbReference>
<dbReference type="OrthoDB" id="5150238at2"/>